<keyword evidence="5" id="KW-0472">Membrane</keyword>
<dbReference type="PANTHER" id="PTHR30509:SF9">
    <property type="entry name" value="MULTIDRUG RESISTANCE PROTEIN MDTO"/>
    <property type="match status" value="1"/>
</dbReference>
<dbReference type="Proteomes" id="UP000019116">
    <property type="component" value="Chromosome 5A"/>
</dbReference>
<dbReference type="Gramene" id="TraesROB_scaffold_059503_01G000400.1">
    <property type="protein sequence ID" value="TraesROB_scaffold_059503_01G000400.1"/>
    <property type="gene ID" value="TraesROB_scaffold_059503_01G000400"/>
</dbReference>
<sequence>MYYPPSSPSVVFSLRMHSARAIEPRMGMAATNNNNVSAVAPPPSSMWTSTSRRWRPSLASGLRAALACTIVGVVSVYAPPPLQRHLTFPAFSYVVTVIIVTDATVGTALRATASALHATVMGAVPSVLALWLAHRTGAAESVLATSAVVALSTFAVALPESPGPVAKRIALGQIIIIYVAKFRRGDRTSHELVLEHPANVVLCTALGVAAALLAVLLPCPRLATREVEDKSRAYMETAAERVRVLVDAFLLTANDTACADDGQETAAASGRRRRWCMAACMSQANRLASASAALLRRMAAVKGDLQWERVPAVLRRWMPQQAVVDHGRIEMPIKGMEIALTSAAIAGSSPMICSSWLEHMRDQIRLSMLTTHRHHHCSSTAATSVAMTKTTINKQSPLMLTNDTMTTLLPERHEELSPFLFLFSMHLLRHGTLQQLASSHPDQTKTTNCKVTPAATNAEDSTDDDDVFYLSEEEEDEEVQASSGEEEEGQLQEHGAPNKTGHMETTSKKQEKKKSVWLRWGLEWERVVTAAKCAVSLGLAVLLGLLFNNDHGFWSGLIVATTMTAGRDSTWAVAIARAHGTAIGSVYGVLGCLLSQQPHLMELRFLALLPWIVLATFLKRSHAYGPAGGVAAALSGIIIVGRRYDEAPMAFTITRLVETFIGLSCTVATDLVFQRKARPTARARAQLHRCIAALRECVVGLTPTSSAKQQQQQQQQHKTLLEQVALLKKYAAEAGSEPNFLWLAPFPTSCYDKVHGSLSRIAQLIGLYQHARAVLIDNAGCSRQLGADMKRFHGALSASLEALLEEEDVDLEAGKGIFCEDMAVVRSFLGHAREALSQQQQQEEEEQLAAVCLGSIGFCMGEMMKEAQQLEAHMLNLSLQPSR</sequence>
<dbReference type="Gramene" id="TraesPARA_EIv1.0_1586340.1">
    <property type="protein sequence ID" value="TraesPARA_EIv1.0_1586340.1.CDS"/>
    <property type="gene ID" value="TraesPARA_EIv1.0_1586340"/>
</dbReference>
<accession>A0A3B6KGL0</accession>
<dbReference type="Gramene" id="TraesCS5A02G157800.1">
    <property type="protein sequence ID" value="TraesCS5A02G157800.1"/>
    <property type="gene ID" value="TraesCS5A02G157800"/>
</dbReference>
<name>A0A3B6KGL0_WHEAT</name>
<evidence type="ECO:0000313" key="8">
    <source>
        <dbReference type="EnsemblPlants" id="TraesCS5A02G157800.1"/>
    </source>
</evidence>
<feature type="compositionally biased region" description="Polar residues" evidence="6">
    <location>
        <begin position="438"/>
        <end position="459"/>
    </location>
</feature>
<keyword evidence="2" id="KW-1003">Cell membrane</keyword>
<dbReference type="Gramene" id="TraesWEE_scaffold_053658_01G000400.1">
    <property type="protein sequence ID" value="TraesWEE_scaffold_053658_01G000400.1"/>
    <property type="gene ID" value="TraesWEE_scaffold_053658_01G000400"/>
</dbReference>
<keyword evidence="3" id="KW-0812">Transmembrane</keyword>
<evidence type="ECO:0000256" key="5">
    <source>
        <dbReference type="ARBA" id="ARBA00023136"/>
    </source>
</evidence>
<dbReference type="Gramene" id="TraesCLE_scaffold_031660_01G000500.1">
    <property type="protein sequence ID" value="TraesCLE_scaffold_031660_01G000500.1"/>
    <property type="gene ID" value="TraesCLE_scaffold_031660_01G000500"/>
</dbReference>
<gene>
    <name evidence="8" type="primary">LOC123103264</name>
</gene>
<evidence type="ECO:0000256" key="3">
    <source>
        <dbReference type="ARBA" id="ARBA00022692"/>
    </source>
</evidence>
<dbReference type="OMA" id="CEVKQSC"/>
<dbReference type="AlphaFoldDB" id="A0A3B6KGL0"/>
<evidence type="ECO:0000256" key="4">
    <source>
        <dbReference type="ARBA" id="ARBA00022989"/>
    </source>
</evidence>
<keyword evidence="4" id="KW-1133">Transmembrane helix</keyword>
<dbReference type="Gramene" id="TraesCAD_scaffold_054912_01G000100.1">
    <property type="protein sequence ID" value="TraesCAD_scaffold_054912_01G000100.1"/>
    <property type="gene ID" value="TraesCAD_scaffold_054912_01G000100"/>
</dbReference>
<reference evidence="8" key="1">
    <citation type="submission" date="2018-08" db="EMBL/GenBank/DDBJ databases">
        <authorList>
            <person name="Rossello M."/>
        </authorList>
    </citation>
    <scope>NUCLEOTIDE SEQUENCE [LARGE SCALE GENOMIC DNA]</scope>
    <source>
        <strain evidence="8">cv. Chinese Spring</strain>
    </source>
</reference>
<protein>
    <recommendedName>
        <fullName evidence="7">Integral membrane bound transporter domain-containing protein</fullName>
    </recommendedName>
</protein>
<dbReference type="PANTHER" id="PTHR30509">
    <property type="entry name" value="P-HYDROXYBENZOIC ACID EFFLUX PUMP SUBUNIT-RELATED"/>
    <property type="match status" value="1"/>
</dbReference>
<dbReference type="Pfam" id="PF13515">
    <property type="entry name" value="FUSC_2"/>
    <property type="match status" value="1"/>
</dbReference>
<reference evidence="8" key="2">
    <citation type="submission" date="2018-10" db="UniProtKB">
        <authorList>
            <consortium name="EnsemblPlants"/>
        </authorList>
    </citation>
    <scope>IDENTIFICATION</scope>
</reference>
<evidence type="ECO:0000256" key="6">
    <source>
        <dbReference type="SAM" id="MobiDB-lite"/>
    </source>
</evidence>
<evidence type="ECO:0000313" key="9">
    <source>
        <dbReference type="Proteomes" id="UP000019116"/>
    </source>
</evidence>
<evidence type="ECO:0000259" key="7">
    <source>
        <dbReference type="Pfam" id="PF13515"/>
    </source>
</evidence>
<dbReference type="EnsemblPlants" id="TraesCS5A02G157800.1">
    <property type="protein sequence ID" value="TraesCS5A02G157800.1"/>
    <property type="gene ID" value="TraesCS5A02G157800"/>
</dbReference>
<dbReference type="Gramene" id="TraesLDM5A03G02652000.1">
    <property type="protein sequence ID" value="TraesLDM5A03G02652000.1"/>
    <property type="gene ID" value="TraesLDM5A03G02652000"/>
</dbReference>
<feature type="region of interest" description="Disordered" evidence="6">
    <location>
        <begin position="438"/>
        <end position="510"/>
    </location>
</feature>
<organism evidence="8">
    <name type="scientific">Triticum aestivum</name>
    <name type="common">Wheat</name>
    <dbReference type="NCBI Taxonomy" id="4565"/>
    <lineage>
        <taxon>Eukaryota</taxon>
        <taxon>Viridiplantae</taxon>
        <taxon>Streptophyta</taxon>
        <taxon>Embryophyta</taxon>
        <taxon>Tracheophyta</taxon>
        <taxon>Spermatophyta</taxon>
        <taxon>Magnoliopsida</taxon>
        <taxon>Liliopsida</taxon>
        <taxon>Poales</taxon>
        <taxon>Poaceae</taxon>
        <taxon>BOP clade</taxon>
        <taxon>Pooideae</taxon>
        <taxon>Triticodae</taxon>
        <taxon>Triticeae</taxon>
        <taxon>Triticinae</taxon>
        <taxon>Triticum</taxon>
    </lineage>
</organism>
<evidence type="ECO:0000256" key="1">
    <source>
        <dbReference type="ARBA" id="ARBA00004651"/>
    </source>
</evidence>
<evidence type="ECO:0000256" key="2">
    <source>
        <dbReference type="ARBA" id="ARBA00022475"/>
    </source>
</evidence>
<dbReference type="OrthoDB" id="68611at2759"/>
<feature type="compositionally biased region" description="Acidic residues" evidence="6">
    <location>
        <begin position="460"/>
        <end position="490"/>
    </location>
</feature>
<dbReference type="Gramene" id="TraesCS5A03G0430200.1">
    <property type="protein sequence ID" value="TraesCS5A03G0430200.1.CDS"/>
    <property type="gene ID" value="TraesCS5A03G0430200"/>
</dbReference>
<comment type="subcellular location">
    <subcellularLocation>
        <location evidence="1">Cell membrane</location>
        <topology evidence="1">Multi-pass membrane protein</topology>
    </subcellularLocation>
</comment>
<dbReference type="InterPro" id="IPR049453">
    <property type="entry name" value="Memb_transporter_dom"/>
</dbReference>
<dbReference type="STRING" id="4565.A0A3B6KGL0"/>
<keyword evidence="9" id="KW-1185">Reference proteome</keyword>
<dbReference type="GO" id="GO:0005886">
    <property type="term" value="C:plasma membrane"/>
    <property type="evidence" value="ECO:0000318"/>
    <property type="project" value="GO_Central"/>
</dbReference>
<feature type="domain" description="Integral membrane bound transporter" evidence="7">
    <location>
        <begin position="539"/>
        <end position="667"/>
    </location>
</feature>
<proteinExistence type="predicted"/>